<dbReference type="Proteomes" id="UP001145087">
    <property type="component" value="Unassembled WGS sequence"/>
</dbReference>
<gene>
    <name evidence="2" type="ORF">OU798_19500</name>
</gene>
<evidence type="ECO:0000313" key="2">
    <source>
        <dbReference type="EMBL" id="MCY1722545.1"/>
    </source>
</evidence>
<feature type="transmembrane region" description="Helical" evidence="1">
    <location>
        <begin position="103"/>
        <end position="123"/>
    </location>
</feature>
<name>A0A9X3F8X5_9BACT</name>
<sequence>MNELEDIKLQAFLKKLELDSPKPDFTVRVMNKIFEESNALERIKSEKILGKGFWIFMILFVVLFAAIFILYNTGAQPDSQLPNLLPEVSQGIGEKYDSFFSKLAGAPLAIGGILAAFSVLLFLDRIIISNSKIFA</sequence>
<dbReference type="AlphaFoldDB" id="A0A9X3F8X5"/>
<proteinExistence type="predicted"/>
<organism evidence="2 3">
    <name type="scientific">Draconibacterium aestuarii</name>
    <dbReference type="NCBI Taxonomy" id="2998507"/>
    <lineage>
        <taxon>Bacteria</taxon>
        <taxon>Pseudomonadati</taxon>
        <taxon>Bacteroidota</taxon>
        <taxon>Bacteroidia</taxon>
        <taxon>Marinilabiliales</taxon>
        <taxon>Prolixibacteraceae</taxon>
        <taxon>Draconibacterium</taxon>
    </lineage>
</organism>
<feature type="transmembrane region" description="Helical" evidence="1">
    <location>
        <begin position="52"/>
        <end position="71"/>
    </location>
</feature>
<dbReference type="EMBL" id="JAPOHD010000059">
    <property type="protein sequence ID" value="MCY1722545.1"/>
    <property type="molecule type" value="Genomic_DNA"/>
</dbReference>
<comment type="caution">
    <text evidence="2">The sequence shown here is derived from an EMBL/GenBank/DDBJ whole genome shotgun (WGS) entry which is preliminary data.</text>
</comment>
<evidence type="ECO:0008006" key="4">
    <source>
        <dbReference type="Google" id="ProtNLM"/>
    </source>
</evidence>
<keyword evidence="1" id="KW-1133">Transmembrane helix</keyword>
<accession>A0A9X3F8X5</accession>
<protein>
    <recommendedName>
        <fullName evidence="4">DUF5056 domain-containing protein</fullName>
    </recommendedName>
</protein>
<keyword evidence="1" id="KW-0812">Transmembrane</keyword>
<evidence type="ECO:0000313" key="3">
    <source>
        <dbReference type="Proteomes" id="UP001145087"/>
    </source>
</evidence>
<evidence type="ECO:0000256" key="1">
    <source>
        <dbReference type="SAM" id="Phobius"/>
    </source>
</evidence>
<keyword evidence="1" id="KW-0472">Membrane</keyword>
<dbReference type="RefSeq" id="WP_343334870.1">
    <property type="nucleotide sequence ID" value="NZ_JAPOHD010000059.1"/>
</dbReference>
<reference evidence="2" key="1">
    <citation type="submission" date="2022-11" db="EMBL/GenBank/DDBJ databases">
        <title>Marilongibacter aestuarii gen. nov., sp. nov., isolated from tidal flat sediment.</title>
        <authorList>
            <person name="Jiayan W."/>
        </authorList>
    </citation>
    <scope>NUCLEOTIDE SEQUENCE</scope>
    <source>
        <strain evidence="2">Z1-6</strain>
    </source>
</reference>
<keyword evidence="3" id="KW-1185">Reference proteome</keyword>